<dbReference type="EMBL" id="JARAOO010000008">
    <property type="protein sequence ID" value="KAJ7960819.1"/>
    <property type="molecule type" value="Genomic_DNA"/>
</dbReference>
<keyword evidence="1" id="KW-0808">Transferase</keyword>
<evidence type="ECO:0000313" key="4">
    <source>
        <dbReference type="Proteomes" id="UP001163823"/>
    </source>
</evidence>
<name>A0AAD7LME7_QUISA</name>
<dbReference type="Proteomes" id="UP001163823">
    <property type="component" value="Chromosome 8"/>
</dbReference>
<gene>
    <name evidence="3" type="ORF">O6P43_021211</name>
</gene>
<protein>
    <submittedName>
        <fullName evidence="3">Anthocyanin 5-aromatic acyltransferase</fullName>
    </submittedName>
</protein>
<dbReference type="Gene3D" id="3.30.559.10">
    <property type="entry name" value="Chloramphenicol acetyltransferase-like domain"/>
    <property type="match status" value="2"/>
</dbReference>
<keyword evidence="2 3" id="KW-0012">Acyltransferase</keyword>
<reference evidence="3" key="1">
    <citation type="journal article" date="2023" name="Science">
        <title>Elucidation of the pathway for biosynthesis of saponin adjuvants from the soapbark tree.</title>
        <authorList>
            <person name="Reed J."/>
            <person name="Orme A."/>
            <person name="El-Demerdash A."/>
            <person name="Owen C."/>
            <person name="Martin L.B.B."/>
            <person name="Misra R.C."/>
            <person name="Kikuchi S."/>
            <person name="Rejzek M."/>
            <person name="Martin A.C."/>
            <person name="Harkess A."/>
            <person name="Leebens-Mack J."/>
            <person name="Louveau T."/>
            <person name="Stephenson M.J."/>
            <person name="Osbourn A."/>
        </authorList>
    </citation>
    <scope>NUCLEOTIDE SEQUENCE</scope>
    <source>
        <strain evidence="3">S10</strain>
    </source>
</reference>
<sequence>MDGNSFFSFMKSWAYISSKLKGDSSSSILVPLPEYFTQIYDRILIRDPIGIEEMYLNEWLKQDGFGESNNNRNLMLEYLKVPADATRGSFELTPLDVEKLRQLVLTKLKDKKVNNSLSRFVLTGAYVWVSLAKVQEEEVIKHPRVVFWFNVDCRSHWKSPIPPRYFGNCIGFNRIAVDTKGLLGEGGLIIAVEALSEWVRSLGYESLSSKAKSWSFSSFDLQADNG</sequence>
<dbReference type="InterPro" id="IPR051504">
    <property type="entry name" value="Plant_metabolite_acyltrans"/>
</dbReference>
<dbReference type="GO" id="GO:0016747">
    <property type="term" value="F:acyltransferase activity, transferring groups other than amino-acyl groups"/>
    <property type="evidence" value="ECO:0007669"/>
    <property type="project" value="UniProtKB-ARBA"/>
</dbReference>
<dbReference type="Pfam" id="PF02458">
    <property type="entry name" value="Transferase"/>
    <property type="match status" value="1"/>
</dbReference>
<dbReference type="InterPro" id="IPR023213">
    <property type="entry name" value="CAT-like_dom_sf"/>
</dbReference>
<evidence type="ECO:0000313" key="3">
    <source>
        <dbReference type="EMBL" id="KAJ7960819.1"/>
    </source>
</evidence>
<dbReference type="AlphaFoldDB" id="A0AAD7LME7"/>
<evidence type="ECO:0000256" key="2">
    <source>
        <dbReference type="ARBA" id="ARBA00023315"/>
    </source>
</evidence>
<organism evidence="3 4">
    <name type="scientific">Quillaja saponaria</name>
    <name type="common">Soap bark tree</name>
    <dbReference type="NCBI Taxonomy" id="32244"/>
    <lineage>
        <taxon>Eukaryota</taxon>
        <taxon>Viridiplantae</taxon>
        <taxon>Streptophyta</taxon>
        <taxon>Embryophyta</taxon>
        <taxon>Tracheophyta</taxon>
        <taxon>Spermatophyta</taxon>
        <taxon>Magnoliopsida</taxon>
        <taxon>eudicotyledons</taxon>
        <taxon>Gunneridae</taxon>
        <taxon>Pentapetalae</taxon>
        <taxon>rosids</taxon>
        <taxon>fabids</taxon>
        <taxon>Fabales</taxon>
        <taxon>Quillajaceae</taxon>
        <taxon>Quillaja</taxon>
    </lineage>
</organism>
<accession>A0AAD7LME7</accession>
<comment type="caution">
    <text evidence="3">The sequence shown here is derived from an EMBL/GenBank/DDBJ whole genome shotgun (WGS) entry which is preliminary data.</text>
</comment>
<dbReference type="PANTHER" id="PTHR31625">
    <property type="match status" value="1"/>
</dbReference>
<keyword evidence="4" id="KW-1185">Reference proteome</keyword>
<evidence type="ECO:0000256" key="1">
    <source>
        <dbReference type="ARBA" id="ARBA00022679"/>
    </source>
</evidence>
<proteinExistence type="predicted"/>
<dbReference type="KEGG" id="qsa:O6P43_021211"/>